<evidence type="ECO:0000313" key="13">
    <source>
        <dbReference type="Proteomes" id="UP000812287"/>
    </source>
</evidence>
<dbReference type="GO" id="GO:0000981">
    <property type="term" value="F:DNA-binding transcription factor activity, RNA polymerase II-specific"/>
    <property type="evidence" value="ECO:0007669"/>
    <property type="project" value="UniProtKB-ARBA"/>
</dbReference>
<evidence type="ECO:0000313" key="12">
    <source>
        <dbReference type="EMBL" id="KAG7449531.1"/>
    </source>
</evidence>
<dbReference type="InterPro" id="IPR036236">
    <property type="entry name" value="Znf_C2H2_sf"/>
</dbReference>
<keyword evidence="3" id="KW-0677">Repeat</keyword>
<proteinExistence type="predicted"/>
<dbReference type="SUPFAM" id="SSF57667">
    <property type="entry name" value="beta-beta-alpha zinc fingers"/>
    <property type="match status" value="2"/>
</dbReference>
<feature type="domain" description="C2H2-type" evidence="11">
    <location>
        <begin position="220"/>
        <end position="250"/>
    </location>
</feature>
<dbReference type="AlphaFoldDB" id="A0A9P7W194"/>
<keyword evidence="4 9" id="KW-0863">Zinc-finger</keyword>
<organism evidence="12 13">
    <name type="scientific">Guyanagaster necrorhizus</name>
    <dbReference type="NCBI Taxonomy" id="856835"/>
    <lineage>
        <taxon>Eukaryota</taxon>
        <taxon>Fungi</taxon>
        <taxon>Dikarya</taxon>
        <taxon>Basidiomycota</taxon>
        <taxon>Agaricomycotina</taxon>
        <taxon>Agaricomycetes</taxon>
        <taxon>Agaricomycetidae</taxon>
        <taxon>Agaricales</taxon>
        <taxon>Marasmiineae</taxon>
        <taxon>Physalacriaceae</taxon>
        <taxon>Guyanagaster</taxon>
    </lineage>
</organism>
<evidence type="ECO:0000256" key="6">
    <source>
        <dbReference type="ARBA" id="ARBA00023015"/>
    </source>
</evidence>
<dbReference type="PROSITE" id="PS00028">
    <property type="entry name" value="ZINC_FINGER_C2H2_1"/>
    <property type="match status" value="1"/>
</dbReference>
<keyword evidence="5" id="KW-0862">Zinc</keyword>
<dbReference type="SMART" id="SM00355">
    <property type="entry name" value="ZnF_C2H2"/>
    <property type="match status" value="2"/>
</dbReference>
<dbReference type="InterPro" id="IPR051061">
    <property type="entry name" value="Zinc_finger_trans_reg"/>
</dbReference>
<feature type="region of interest" description="Disordered" evidence="10">
    <location>
        <begin position="64"/>
        <end position="107"/>
    </location>
</feature>
<evidence type="ECO:0000256" key="8">
    <source>
        <dbReference type="ARBA" id="ARBA00023242"/>
    </source>
</evidence>
<keyword evidence="13" id="KW-1185">Reference proteome</keyword>
<comment type="caution">
    <text evidence="12">The sequence shown here is derived from an EMBL/GenBank/DDBJ whole genome shotgun (WGS) entry which is preliminary data.</text>
</comment>
<dbReference type="RefSeq" id="XP_043043031.1">
    <property type="nucleotide sequence ID" value="XM_043181527.1"/>
</dbReference>
<evidence type="ECO:0000256" key="10">
    <source>
        <dbReference type="SAM" id="MobiDB-lite"/>
    </source>
</evidence>
<evidence type="ECO:0000259" key="11">
    <source>
        <dbReference type="PROSITE" id="PS50157"/>
    </source>
</evidence>
<dbReference type="InterPro" id="IPR013087">
    <property type="entry name" value="Znf_C2H2_type"/>
</dbReference>
<comment type="subcellular location">
    <subcellularLocation>
        <location evidence="1">Nucleus</location>
    </subcellularLocation>
</comment>
<evidence type="ECO:0000256" key="4">
    <source>
        <dbReference type="ARBA" id="ARBA00022771"/>
    </source>
</evidence>
<dbReference type="PROSITE" id="PS50157">
    <property type="entry name" value="ZINC_FINGER_C2H2_2"/>
    <property type="match status" value="2"/>
</dbReference>
<keyword evidence="6" id="KW-0805">Transcription regulation</keyword>
<accession>A0A9P7W194</accession>
<name>A0A9P7W194_9AGAR</name>
<keyword evidence="7" id="KW-0804">Transcription</keyword>
<evidence type="ECO:0000256" key="2">
    <source>
        <dbReference type="ARBA" id="ARBA00022723"/>
    </source>
</evidence>
<keyword evidence="2" id="KW-0479">Metal-binding</keyword>
<dbReference type="FunFam" id="3.30.160.60:FF:000125">
    <property type="entry name" value="Putative zinc finger protein 143"/>
    <property type="match status" value="1"/>
</dbReference>
<evidence type="ECO:0000256" key="5">
    <source>
        <dbReference type="ARBA" id="ARBA00022833"/>
    </source>
</evidence>
<sequence length="308" mass="35150">MIWEFYYPDDFDSTSTDTTASTPPSFCNSEGEGEGEDAQSRPRDKITFIDETACFLSDLSTYSHTDRRPRRSASLSRVSEPSVHDEDLPESESSPSSKGGASYEPHFPPVVIPLPKKCKRLEPRLIMSSASSDSFHKTIHQPTLPENERILIKTERQEISCRHTTSEFIYRREVPLRARGRNVPSTSFDDETLASSQTLPSIPFGIVAPKAQLSDSSRRYICTFEGCGKRFIRGQHLKRHVKGVHLRERRTNFIFTLSFDARPSHLRSTAYRCPYDGCKQTFTRKDNLKQHILVCYSRPRPGIKTEKI</sequence>
<dbReference type="Pfam" id="PF00096">
    <property type="entry name" value="zf-C2H2"/>
    <property type="match status" value="2"/>
</dbReference>
<evidence type="ECO:0000256" key="3">
    <source>
        <dbReference type="ARBA" id="ARBA00022737"/>
    </source>
</evidence>
<dbReference type="OrthoDB" id="10018191at2759"/>
<dbReference type="GeneID" id="66103823"/>
<feature type="domain" description="C2H2-type" evidence="11">
    <location>
        <begin position="271"/>
        <end position="301"/>
    </location>
</feature>
<gene>
    <name evidence="12" type="ORF">BT62DRAFT_589886</name>
</gene>
<dbReference type="GO" id="GO:0008270">
    <property type="term" value="F:zinc ion binding"/>
    <property type="evidence" value="ECO:0007669"/>
    <property type="project" value="UniProtKB-KW"/>
</dbReference>
<evidence type="ECO:0000256" key="7">
    <source>
        <dbReference type="ARBA" id="ARBA00023163"/>
    </source>
</evidence>
<dbReference type="PANTHER" id="PTHR46179:SF13">
    <property type="entry name" value="C2H2-TYPE DOMAIN-CONTAINING PROTEIN"/>
    <property type="match status" value="1"/>
</dbReference>
<dbReference type="EMBL" id="MU250527">
    <property type="protein sequence ID" value="KAG7449531.1"/>
    <property type="molecule type" value="Genomic_DNA"/>
</dbReference>
<protein>
    <recommendedName>
        <fullName evidence="11">C2H2-type domain-containing protein</fullName>
    </recommendedName>
</protein>
<dbReference type="GO" id="GO:0000978">
    <property type="term" value="F:RNA polymerase II cis-regulatory region sequence-specific DNA binding"/>
    <property type="evidence" value="ECO:0007669"/>
    <property type="project" value="UniProtKB-ARBA"/>
</dbReference>
<dbReference type="Proteomes" id="UP000812287">
    <property type="component" value="Unassembled WGS sequence"/>
</dbReference>
<feature type="region of interest" description="Disordered" evidence="10">
    <location>
        <begin position="7"/>
        <end position="44"/>
    </location>
</feature>
<dbReference type="GO" id="GO:0005634">
    <property type="term" value="C:nucleus"/>
    <property type="evidence" value="ECO:0007669"/>
    <property type="project" value="UniProtKB-SubCell"/>
</dbReference>
<reference evidence="12" key="1">
    <citation type="submission" date="2020-11" db="EMBL/GenBank/DDBJ databases">
        <title>Adaptations for nitrogen fixation in a non-lichenized fungal sporocarp promotes dispersal by wood-feeding termites.</title>
        <authorList>
            <consortium name="DOE Joint Genome Institute"/>
            <person name="Koch R.A."/>
            <person name="Yoon G."/>
            <person name="Arayal U."/>
            <person name="Lail K."/>
            <person name="Amirebrahimi M."/>
            <person name="Labutti K."/>
            <person name="Lipzen A."/>
            <person name="Riley R."/>
            <person name="Barry K."/>
            <person name="Henrissat B."/>
            <person name="Grigoriev I.V."/>
            <person name="Herr J.R."/>
            <person name="Aime M.C."/>
        </authorList>
    </citation>
    <scope>NUCLEOTIDE SEQUENCE</scope>
    <source>
        <strain evidence="12">MCA 3950</strain>
    </source>
</reference>
<feature type="compositionally biased region" description="Low complexity" evidence="10">
    <location>
        <begin position="13"/>
        <end position="26"/>
    </location>
</feature>
<dbReference type="PANTHER" id="PTHR46179">
    <property type="entry name" value="ZINC FINGER PROTEIN"/>
    <property type="match status" value="1"/>
</dbReference>
<evidence type="ECO:0000256" key="9">
    <source>
        <dbReference type="PROSITE-ProRule" id="PRU00042"/>
    </source>
</evidence>
<dbReference type="Gene3D" id="3.30.160.60">
    <property type="entry name" value="Classic Zinc Finger"/>
    <property type="match status" value="2"/>
</dbReference>
<keyword evidence="8" id="KW-0539">Nucleus</keyword>
<evidence type="ECO:0000256" key="1">
    <source>
        <dbReference type="ARBA" id="ARBA00004123"/>
    </source>
</evidence>